<name>A0AAD7VPX5_9ASCO</name>
<dbReference type="Proteomes" id="UP001217417">
    <property type="component" value="Unassembled WGS sequence"/>
</dbReference>
<dbReference type="GeneID" id="80885381"/>
<sequence length="75" mass="8496">MDGPQDRVSELTDEQQQILTELQKILLTTNQINSNLEAAIKLVRERGPYDAAARDALDKARQAYSLLRQTDDLPK</sequence>
<accession>A0AAD7VPX5</accession>
<reference evidence="1" key="1">
    <citation type="submission" date="2023-03" db="EMBL/GenBank/DDBJ databases">
        <title>Near-Complete genome sequence of Lipomyces tetrasporous NRRL Y-64009, an oleaginous yeast capable of growing on lignocellulosic hydrolysates.</title>
        <authorList>
            <consortium name="Lawrence Berkeley National Laboratory"/>
            <person name="Jagtap S.S."/>
            <person name="Liu J.-J."/>
            <person name="Walukiewicz H.E."/>
            <person name="Pangilinan J."/>
            <person name="Lipzen A."/>
            <person name="Ahrendt S."/>
            <person name="Koriabine M."/>
            <person name="Cobaugh K."/>
            <person name="Salamov A."/>
            <person name="Yoshinaga Y."/>
            <person name="Ng V."/>
            <person name="Daum C."/>
            <person name="Grigoriev I.V."/>
            <person name="Slininger P.J."/>
            <person name="Dien B.S."/>
            <person name="Jin Y.-S."/>
            <person name="Rao C.V."/>
        </authorList>
    </citation>
    <scope>NUCLEOTIDE SEQUENCE</scope>
    <source>
        <strain evidence="1">NRRL Y-64009</strain>
    </source>
</reference>
<organism evidence="1 2">
    <name type="scientific">Lipomyces tetrasporus</name>
    <dbReference type="NCBI Taxonomy" id="54092"/>
    <lineage>
        <taxon>Eukaryota</taxon>
        <taxon>Fungi</taxon>
        <taxon>Dikarya</taxon>
        <taxon>Ascomycota</taxon>
        <taxon>Saccharomycotina</taxon>
        <taxon>Lipomycetes</taxon>
        <taxon>Lipomycetales</taxon>
        <taxon>Lipomycetaceae</taxon>
        <taxon>Lipomyces</taxon>
    </lineage>
</organism>
<protein>
    <submittedName>
        <fullName evidence="1">Uncharacterized protein</fullName>
    </submittedName>
</protein>
<comment type="caution">
    <text evidence="1">The sequence shown here is derived from an EMBL/GenBank/DDBJ whole genome shotgun (WGS) entry which is preliminary data.</text>
</comment>
<evidence type="ECO:0000313" key="1">
    <source>
        <dbReference type="EMBL" id="KAJ8097286.1"/>
    </source>
</evidence>
<dbReference type="EMBL" id="JARPMG010000011">
    <property type="protein sequence ID" value="KAJ8097286.1"/>
    <property type="molecule type" value="Genomic_DNA"/>
</dbReference>
<dbReference type="RefSeq" id="XP_056040736.1">
    <property type="nucleotide sequence ID" value="XM_056190215.1"/>
</dbReference>
<keyword evidence="2" id="KW-1185">Reference proteome</keyword>
<evidence type="ECO:0000313" key="2">
    <source>
        <dbReference type="Proteomes" id="UP001217417"/>
    </source>
</evidence>
<gene>
    <name evidence="1" type="ORF">POJ06DRAFT_28611</name>
</gene>
<dbReference type="AlphaFoldDB" id="A0AAD7VPX5"/>
<proteinExistence type="predicted"/>